<dbReference type="Proteomes" id="UP001236663">
    <property type="component" value="Unassembled WGS sequence"/>
</dbReference>
<name>A0ABT8CA57_9BACT</name>
<dbReference type="InterPro" id="IPR041286">
    <property type="entry name" value="MBG_2"/>
</dbReference>
<evidence type="ECO:0000259" key="4">
    <source>
        <dbReference type="Pfam" id="PF18676"/>
    </source>
</evidence>
<accession>A0ABT8CA57</accession>
<evidence type="ECO:0000259" key="3">
    <source>
        <dbReference type="Pfam" id="PF18657"/>
    </source>
</evidence>
<feature type="domain" description="MBG" evidence="4">
    <location>
        <begin position="1947"/>
        <end position="2014"/>
    </location>
</feature>
<protein>
    <submittedName>
        <fullName evidence="5">MBG domain-containing protein</fullName>
    </submittedName>
</protein>
<evidence type="ECO:0000259" key="2">
    <source>
        <dbReference type="Pfam" id="PF07532"/>
    </source>
</evidence>
<dbReference type="InterPro" id="IPR011081">
    <property type="entry name" value="Big_4"/>
</dbReference>
<feature type="domain" description="MBG" evidence="4">
    <location>
        <begin position="1783"/>
        <end position="1856"/>
    </location>
</feature>
<dbReference type="RefSeq" id="WP_163387169.1">
    <property type="nucleotide sequence ID" value="NZ_JAUFQS010000011.1"/>
</dbReference>
<organism evidence="5 6">
    <name type="scientific">Cyclobacterium jeungdonense</name>
    <dbReference type="NCBI Taxonomy" id="708087"/>
    <lineage>
        <taxon>Bacteria</taxon>
        <taxon>Pseudomonadati</taxon>
        <taxon>Bacteroidota</taxon>
        <taxon>Cytophagia</taxon>
        <taxon>Cytophagales</taxon>
        <taxon>Cyclobacteriaceae</taxon>
        <taxon>Cyclobacterium</taxon>
    </lineage>
</organism>
<dbReference type="Pfam" id="PF18676">
    <property type="entry name" value="MBG_2"/>
    <property type="match status" value="11"/>
</dbReference>
<comment type="caution">
    <text evidence="5">The sequence shown here is derived from an EMBL/GenBank/DDBJ whole genome shotgun (WGS) entry which is preliminary data.</text>
</comment>
<feature type="chain" id="PRO_5047335110" evidence="1">
    <location>
        <begin position="24"/>
        <end position="2754"/>
    </location>
</feature>
<evidence type="ECO:0000313" key="6">
    <source>
        <dbReference type="Proteomes" id="UP001236663"/>
    </source>
</evidence>
<feature type="domain" description="MBG" evidence="4">
    <location>
        <begin position="1468"/>
        <end position="1540"/>
    </location>
</feature>
<feature type="domain" description="MBG" evidence="4">
    <location>
        <begin position="1546"/>
        <end position="1619"/>
    </location>
</feature>
<dbReference type="Pfam" id="PF07532">
    <property type="entry name" value="Big_4"/>
    <property type="match status" value="1"/>
</dbReference>
<dbReference type="Gene3D" id="3.30.160.710">
    <property type="match status" value="2"/>
</dbReference>
<feature type="domain" description="Bacterial Ig-like" evidence="2">
    <location>
        <begin position="2503"/>
        <end position="2543"/>
    </location>
</feature>
<keyword evidence="1" id="KW-0732">Signal</keyword>
<gene>
    <name evidence="5" type="ORF">QWZ15_12475</name>
</gene>
<reference evidence="6" key="1">
    <citation type="journal article" date="2019" name="Int. J. Syst. Evol. Microbiol.">
        <title>The Global Catalogue of Microorganisms (GCM) 10K type strain sequencing project: providing services to taxonomists for standard genome sequencing and annotation.</title>
        <authorList>
            <consortium name="The Broad Institute Genomics Platform"/>
            <consortium name="The Broad Institute Genome Sequencing Center for Infectious Disease"/>
            <person name="Wu L."/>
            <person name="Ma J."/>
        </authorList>
    </citation>
    <scope>NUCLEOTIDE SEQUENCE [LARGE SCALE GENOMIC DNA]</scope>
    <source>
        <strain evidence="6">CECT 7706</strain>
    </source>
</reference>
<dbReference type="Gene3D" id="2.60.40.2700">
    <property type="match status" value="1"/>
</dbReference>
<feature type="domain" description="YDG" evidence="3">
    <location>
        <begin position="1296"/>
        <end position="1372"/>
    </location>
</feature>
<evidence type="ECO:0000313" key="5">
    <source>
        <dbReference type="EMBL" id="MDN3688650.1"/>
    </source>
</evidence>
<dbReference type="Pfam" id="PF13585">
    <property type="entry name" value="CHU_C"/>
    <property type="match status" value="1"/>
</dbReference>
<sequence length="2754" mass="289016">MKLLLKNILLISILFFCCKQLVAQTTTVTFNEITNYVGNFGETYDNGGLRFSITKEPSATPNSGIKATETDGFLGSVALNDSNLVPNGIQQWSIRKTDGSSFQFISIFLQEGGVGASTSGTISAFKGGAQIGSSKPIDFNSASNGLKTFDNDPDFYDVDEIRINADDLYYFLDHVTTGPPFSPLDADPPVVTGITLNGVPATTAESVTFTVNFSKTALNVSLDDFLLTTSGTTGSLAAISGTGNSYQVTVNAISGEGSIRLDLKAGTDIANENNTSGVPAFTSGGTHIVSACFAENMESSADASSSFSSNGLSFSLSTGLEIEQRMGFGADNSDSYIKNNNTAGNFSISSSELFTMTSVDLFLSDLSNGDNPTGNGTLTVTGKNNGNTVFTIIKTSGFPVNTTQNGGFLTLDFTTDGAQNFRNINVDEVEFTIADGFQELLIDNFKFCEEVPDTDTAPPSVQRILIDGSPNSTATSIVYTVVFDEDAFNLSLDDFSLVTTGTASGTLNQITGTGSSYQAEVTGIAGEGSLQLRLKNGTDIRDALGNTGTLEYVNGQIHLVGACSSESFEDETDGAVSFSGNGKNFSLSGTWAVKNRIGFGANGSAKYLESSGSGPYTLQVSGTPVAVSKIGLYLSSFESGVSPTNDGSLTISGKRDGTVLYTLQKTSGFPSDFGGTGGFFNLDFATDGLSDYSAILVDELVLETGGTFTYLALDNFDFCVDNAAPLGYSVTIDQNMIELANQDQIGFTFAGAELESTYIYSFNSSGGGAAVTGSGTILSTTQQVTGIDLSSLPNGQITLTVSLTDISGNQGPEVTAQVDKFINTIPEVGPDLYTAPTYQENASNLLILENIDVSDADGDQLIRAIIRFEGTGRISGDEFSLANPSPFIFQEVDENTMELTGTANATTLTTVLRDLAFRTTSEDPTLGGTEPERIVSIVVEDENGGFSSPANGTHNLRIPIEAVNDAPTLSLPATEEVLSNQSLALSSAGGNGITVSDPDAGSNALLVELSVTNGSLDLATTAGLNFVQGTGSNNSTMQFSGDLTAINNALDGLEFTSSTNFVGEAVLSVEINDQGNTGTGGSLAANSSLSIQVNAPNAPPVASGVSASGTTAVGESLTGAYTYSDTENDTESGSSFQWWLADDAVGSNETAISGESGQVLTLLSDYLGHFISFEVTPSDGNNSGAPVKSGYIGPVFTLPQVNTTDPAGILFNAATLGGEVENEQFSEVTESGIVLNTSGIPDLTDQKVTIGSGPGSFSASVSGLAPNTTYYVRAFATNAAGTAFGQQASFTTEKQTLTLGGSFQAENKTYDGTNQAIFLTNDLELLSPQPGDEVMVSDLVLAFANSQSGTDKPVSIVSAVLTGADAENYTLNITAAPSGIASIFPKSLTVSAAEGIAKTYGTLDPAFTFTSSGFVNGEDETLITGALDREPGENVGSYAITQGDLSAGANYTLDFTAANFTINPQTLVLTADPGQSKIYGQTDPLFTFTSSGFVNGDDESVLTGALIREPGENVGSYAITQGDLTAGANYTLDFTAANFTINTQTLVLTADAGQSKVYGQNEPALTFTTSGFVNGDDESVLTGALIREPGESVGSYAITQGDLTAGANYTLDFTAADFTINPQTLVLTAVPGQGKTYGQNDPVLTFTSTGFSNGDDESLLTGALNRVPGENVGSYAITQGDVTAGANYTLAFTGTDFTISPQTLVLTADAGQNKTYGQLDPVFSFSSSGFVNGEDESLITGALGRETGEDVGSYAINQGTLSAGGNYTLEFTAADFTINTQTLRITADPGQGKTYGQTDPDFSYSSNGFVNGDDESLISGALERQAGEDVGTYSIVLGSLSAGNNYSLDLTTADFTINPQTLLITADAGKSKTYGQTDPTFSFSSSGFVNGDDESLLTGALGREIGEDAGSYAITQGNLSAGGNYILDFTTADFTINPQTLVLIADAGQTKVYGQNDPAFTFTSNGFVNGDDESLFAGALDREPGENVGSYAINIGDLSAGTNYTLDFTAADFTINPQSLQVTADAGQNKTYGQLDPVFSFSSSGFVNGEDESLITGSPGRKTGEDVGSYAINQGTLSAGGNYTLDFIGAEFTINPQTLVLIADAGQKKVYGQNDPALTYTSSGFVNGDDESLFSGVLERQPGEVVGMYAITQGSLSAGANYMLDFTAADFTINPQTLQVTADAGLSKLYGQNDPAFTFTSSGFVSGEDESLFTGSLGREPGEDVGSYAINQGNLSAGSNYQIQFSGDTFQILPRVKTSTLTLDESGKATLEAASLLDQPLAAGQLVILNRVDFNCSTLGEQDIEVSVVDKKGIAFSSNTIVTVEDQSAPLPSLAILPVLRAECELESWDPPTATDNCEGSIVGSPDRNLPILENTLITWTFTDSNGNSSTQTQEVIIEDVTAPVIESIPADNTIYLNGTYVLPDFTEVAIARDNCELSQFVQSPAPGTQYSNTETILIQLTAIDTEGNDKTASFVLDLIDLNLVEIEDPELVSLPWNTPLETVSFPDRITVRLSNGQETSIPVSWTIPVLDTKVAGLYQYKGSPDFGNIQNPDQLEPILSVLIEDKALPEEITLSTDEFAADSDPGTIIGTFNTLDPADNIHRYELTGLTIDNRYFGISGSDLYWNSQEALPGKTAFTLEVSSTDRAGNTISQTFTINRSRANLDAIFVPNSFTPNGDGINDDWGVNDLRYYQGGKIAVYERSGKRIFYTENPDERWDGTFLGKELPTGTYFWVISLGETDEVRRGVLTIFNN</sequence>
<feature type="domain" description="MBG" evidence="4">
    <location>
        <begin position="1862"/>
        <end position="1935"/>
    </location>
</feature>
<feature type="domain" description="MBG" evidence="4">
    <location>
        <begin position="2020"/>
        <end position="2093"/>
    </location>
</feature>
<keyword evidence="6" id="KW-1185">Reference proteome</keyword>
<feature type="domain" description="MBG" evidence="4">
    <location>
        <begin position="2105"/>
        <end position="2172"/>
    </location>
</feature>
<dbReference type="NCBIfam" id="TIGR04131">
    <property type="entry name" value="Bac_Flav_CTERM"/>
    <property type="match status" value="1"/>
</dbReference>
<dbReference type="EMBL" id="JAUFQS010000011">
    <property type="protein sequence ID" value="MDN3688650.1"/>
    <property type="molecule type" value="Genomic_DNA"/>
</dbReference>
<feature type="domain" description="MBG" evidence="4">
    <location>
        <begin position="1388"/>
        <end position="1461"/>
    </location>
</feature>
<dbReference type="InterPro" id="IPR026341">
    <property type="entry name" value="T9SS_type_B"/>
</dbReference>
<dbReference type="InterPro" id="IPR041248">
    <property type="entry name" value="YDG"/>
</dbReference>
<feature type="domain" description="MBG" evidence="4">
    <location>
        <begin position="1628"/>
        <end position="1698"/>
    </location>
</feature>
<feature type="domain" description="MBG" evidence="4">
    <location>
        <begin position="2178"/>
        <end position="2250"/>
    </location>
</feature>
<dbReference type="Pfam" id="PF18657">
    <property type="entry name" value="YDG"/>
    <property type="match status" value="1"/>
</dbReference>
<evidence type="ECO:0000256" key="1">
    <source>
        <dbReference type="SAM" id="SignalP"/>
    </source>
</evidence>
<proteinExistence type="predicted"/>
<feature type="signal peptide" evidence="1">
    <location>
        <begin position="1"/>
        <end position="23"/>
    </location>
</feature>
<feature type="domain" description="MBG" evidence="4">
    <location>
        <begin position="1705"/>
        <end position="1777"/>
    </location>
</feature>